<comment type="caution">
    <text evidence="1">The sequence shown here is derived from an EMBL/GenBank/DDBJ whole genome shotgun (WGS) entry which is preliminary data.</text>
</comment>
<gene>
    <name evidence="1" type="ORF">SDJN03_18409</name>
</gene>
<dbReference type="EMBL" id="JAGKQH010000012">
    <property type="protein sequence ID" value="KAG6585676.1"/>
    <property type="molecule type" value="Genomic_DNA"/>
</dbReference>
<protein>
    <submittedName>
        <fullName evidence="1">Uncharacterized protein</fullName>
    </submittedName>
</protein>
<keyword evidence="2" id="KW-1185">Reference proteome</keyword>
<evidence type="ECO:0000313" key="1">
    <source>
        <dbReference type="EMBL" id="KAG6585676.1"/>
    </source>
</evidence>
<proteinExistence type="predicted"/>
<sequence>MHLGVWQEQVSDVLIQPGLHKALKGRLSGDTSEKLSIDSSPLAGLAKKSWPSLKTIKENTTEAVVAAVHEGKNKRRRWKSLSLMPSSGIQKWLLCQGCSVAREETACVLRVGENGGKGIRWFFIGGSIVISQSQKSNYQRCLDNG</sequence>
<evidence type="ECO:0000313" key="2">
    <source>
        <dbReference type="Proteomes" id="UP000685013"/>
    </source>
</evidence>
<dbReference type="AlphaFoldDB" id="A0AAV6MT56"/>
<dbReference type="Proteomes" id="UP000685013">
    <property type="component" value="Chromosome 12"/>
</dbReference>
<reference evidence="1 2" key="1">
    <citation type="journal article" date="2021" name="Hortic Res">
        <title>The domestication of Cucurbita argyrosperma as revealed by the genome of its wild relative.</title>
        <authorList>
            <person name="Barrera-Redondo J."/>
            <person name="Sanchez-de la Vega G."/>
            <person name="Aguirre-Liguori J.A."/>
            <person name="Castellanos-Morales G."/>
            <person name="Gutierrez-Guerrero Y.T."/>
            <person name="Aguirre-Dugua X."/>
            <person name="Aguirre-Planter E."/>
            <person name="Tenaillon M.I."/>
            <person name="Lira-Saade R."/>
            <person name="Eguiarte L.E."/>
        </authorList>
    </citation>
    <scope>NUCLEOTIDE SEQUENCE [LARGE SCALE GENOMIC DNA]</scope>
    <source>
        <strain evidence="1">JBR-2021</strain>
    </source>
</reference>
<name>A0AAV6MT56_9ROSI</name>
<feature type="non-terminal residue" evidence="1">
    <location>
        <position position="1"/>
    </location>
</feature>
<accession>A0AAV6MT56</accession>
<organism evidence="1 2">
    <name type="scientific">Cucurbita argyrosperma subsp. sororia</name>
    <dbReference type="NCBI Taxonomy" id="37648"/>
    <lineage>
        <taxon>Eukaryota</taxon>
        <taxon>Viridiplantae</taxon>
        <taxon>Streptophyta</taxon>
        <taxon>Embryophyta</taxon>
        <taxon>Tracheophyta</taxon>
        <taxon>Spermatophyta</taxon>
        <taxon>Magnoliopsida</taxon>
        <taxon>eudicotyledons</taxon>
        <taxon>Gunneridae</taxon>
        <taxon>Pentapetalae</taxon>
        <taxon>rosids</taxon>
        <taxon>fabids</taxon>
        <taxon>Cucurbitales</taxon>
        <taxon>Cucurbitaceae</taxon>
        <taxon>Cucurbiteae</taxon>
        <taxon>Cucurbita</taxon>
    </lineage>
</organism>